<reference evidence="2 3" key="1">
    <citation type="journal article" date="2013" name="BMC Genomics">
        <title>Genomics-driven discovery of the pneumocandin biosynthetic gene cluster in the fungus Glarea lozoyensis.</title>
        <authorList>
            <person name="Chen L."/>
            <person name="Yue Q."/>
            <person name="Zhang X."/>
            <person name="Xiang M."/>
            <person name="Wang C."/>
            <person name="Li S."/>
            <person name="Che Y."/>
            <person name="Ortiz-Lopez F.J."/>
            <person name="Bills G.F."/>
            <person name="Liu X."/>
            <person name="An Z."/>
        </authorList>
    </citation>
    <scope>NUCLEOTIDE SEQUENCE [LARGE SCALE GENOMIC DNA]</scope>
    <source>
        <strain evidence="3">ATCC 20868 / MF5171</strain>
    </source>
</reference>
<proteinExistence type="predicted"/>
<keyword evidence="1" id="KW-0732">Signal</keyword>
<evidence type="ECO:0000256" key="1">
    <source>
        <dbReference type="SAM" id="SignalP"/>
    </source>
</evidence>
<dbReference type="PANTHER" id="PTHR40616:SF1">
    <property type="entry name" value="LINALOOL DEHYDRATASE_ISOMERASE DOMAIN-CONTAINING PROTEIN"/>
    <property type="match status" value="1"/>
</dbReference>
<dbReference type="KEGG" id="glz:GLAREA_09159"/>
<dbReference type="GeneID" id="19468207"/>
<dbReference type="OrthoDB" id="2580323at2759"/>
<dbReference type="HOGENOM" id="CLU_023528_0_0_1"/>
<dbReference type="Proteomes" id="UP000016922">
    <property type="component" value="Unassembled WGS sequence"/>
</dbReference>
<gene>
    <name evidence="2" type="ORF">GLAREA_09159</name>
</gene>
<feature type="chain" id="PRO_5004508792" description="Six-hairpin glycosidase" evidence="1">
    <location>
        <begin position="21"/>
        <end position="545"/>
    </location>
</feature>
<dbReference type="EMBL" id="KE145352">
    <property type="protein sequence ID" value="EPE36996.1"/>
    <property type="molecule type" value="Genomic_DNA"/>
</dbReference>
<dbReference type="RefSeq" id="XP_008076311.1">
    <property type="nucleotide sequence ID" value="XM_008078120.1"/>
</dbReference>
<accession>S3DYH8</accession>
<protein>
    <recommendedName>
        <fullName evidence="4">Six-hairpin glycosidase</fullName>
    </recommendedName>
</protein>
<evidence type="ECO:0000313" key="3">
    <source>
        <dbReference type="Proteomes" id="UP000016922"/>
    </source>
</evidence>
<evidence type="ECO:0000313" key="2">
    <source>
        <dbReference type="EMBL" id="EPE36996.1"/>
    </source>
</evidence>
<feature type="signal peptide" evidence="1">
    <location>
        <begin position="1"/>
        <end position="20"/>
    </location>
</feature>
<evidence type="ECO:0008006" key="4">
    <source>
        <dbReference type="Google" id="ProtNLM"/>
    </source>
</evidence>
<dbReference type="AlphaFoldDB" id="S3DYH8"/>
<dbReference type="OMA" id="EYNAPNY"/>
<dbReference type="eggNOG" id="ENOG502SJ4X">
    <property type="taxonomic scope" value="Eukaryota"/>
</dbReference>
<name>S3DYH8_GLAL2</name>
<organism evidence="2 3">
    <name type="scientific">Glarea lozoyensis (strain ATCC 20868 / MF5171)</name>
    <dbReference type="NCBI Taxonomy" id="1116229"/>
    <lineage>
        <taxon>Eukaryota</taxon>
        <taxon>Fungi</taxon>
        <taxon>Dikarya</taxon>
        <taxon>Ascomycota</taxon>
        <taxon>Pezizomycotina</taxon>
        <taxon>Leotiomycetes</taxon>
        <taxon>Helotiales</taxon>
        <taxon>Helotiaceae</taxon>
        <taxon>Glarea</taxon>
    </lineage>
</organism>
<dbReference type="PANTHER" id="PTHR40616">
    <property type="entry name" value="LINALOOL DEHYDRATASE_ISOMERASE DOMAIN-CONTAINING PROTEIN"/>
    <property type="match status" value="1"/>
</dbReference>
<sequence>MKLHHSLPAFLTLLTPLTTAKCTLSPHAQDLFNYSMSINDPRFDTSYKFISYPDKGPWSTRFTCWYVAGLLQRNDVEDLENAKGALEGILGTQYTNEEDYGEVWYGTWKLSPDQPTPTPDSELYPPSIYNTYDPNWREFIGTQLVQIVEEFSDLIGENLVSRIVKAMEIQAIGAMRRNGTEGDNLVTAYTNPALMRALTVGWVGVRTQNQTYTDFANNEGEMITQLFRESGNAFSEYNALTYYGEDIWALAASIKYGPANQTLTKNAPFMLGALWDDIAEHYNAYLGNFVGPYDRANSRDLTQHSAILPLWFWGLFGYENAPEPNKMELDLLFDATQGASFALVMETIKSHINPQTLAKILTPPTSTEERFLTKTLRESLYNDTTRTTTSYLSRNLMIGGQQFAEEVVRGKQFVPVIVHWAADPNHMPFPYIGFFSLYPTATTIDAVASKNGLSIRYPNTTQPGTDRFEFMLSGIPPGWNLEGNVVDGFERLPCLDVNVTARGLRRLPTRYGEAIYNQLYYNVTYVAEGNFTGVPEIELGFMYTC</sequence>
<keyword evidence="3" id="KW-1185">Reference proteome</keyword>